<feature type="transmembrane region" description="Helical" evidence="1">
    <location>
        <begin position="144"/>
        <end position="164"/>
    </location>
</feature>
<dbReference type="EMBL" id="CP000116">
    <property type="protein sequence ID" value="AAZ96440.1"/>
    <property type="molecule type" value="Genomic_DNA"/>
</dbReference>
<feature type="domain" description="GGDEF" evidence="2">
    <location>
        <begin position="215"/>
        <end position="351"/>
    </location>
</feature>
<dbReference type="Proteomes" id="UP000008291">
    <property type="component" value="Chromosome"/>
</dbReference>
<dbReference type="InterPro" id="IPR043128">
    <property type="entry name" value="Rev_trsase/Diguanyl_cyclase"/>
</dbReference>
<keyword evidence="1" id="KW-0472">Membrane</keyword>
<dbReference type="InterPro" id="IPR029787">
    <property type="entry name" value="Nucleotide_cyclase"/>
</dbReference>
<reference evidence="3 4" key="1">
    <citation type="journal article" date="2006" name="J. Bacteriol.">
        <title>The genome sequence of the obligately chemolithoautotrophic, facultatively anaerobic bacterium Thiobacillus denitrificans.</title>
        <authorList>
            <person name="Beller H.R."/>
            <person name="Chain P.S."/>
            <person name="Letain T.E."/>
            <person name="Chakicherla A."/>
            <person name="Larimer F.W."/>
            <person name="Richardson P.M."/>
            <person name="Coleman M.A."/>
            <person name="Wood A.P."/>
            <person name="Kelly D.P."/>
        </authorList>
    </citation>
    <scope>NUCLEOTIDE SEQUENCE [LARGE SCALE GENOMIC DNA]</scope>
    <source>
        <strain evidence="3 4">ATCC 25259</strain>
    </source>
</reference>
<dbReference type="SMART" id="SM00267">
    <property type="entry name" value="GGDEF"/>
    <property type="match status" value="1"/>
</dbReference>
<feature type="transmembrane region" description="Helical" evidence="1">
    <location>
        <begin position="16"/>
        <end position="33"/>
    </location>
</feature>
<evidence type="ECO:0000313" key="3">
    <source>
        <dbReference type="EMBL" id="AAZ96440.1"/>
    </source>
</evidence>
<accession>Q3SLH0</accession>
<dbReference type="RefSeq" id="WP_011310999.1">
    <property type="nucleotide sequence ID" value="NC_007404.1"/>
</dbReference>
<dbReference type="KEGG" id="tbd:Tbd_0487"/>
<dbReference type="NCBIfam" id="TIGR00254">
    <property type="entry name" value="GGDEF"/>
    <property type="match status" value="1"/>
</dbReference>
<dbReference type="GO" id="GO:0003824">
    <property type="term" value="F:catalytic activity"/>
    <property type="evidence" value="ECO:0007669"/>
    <property type="project" value="UniProtKB-ARBA"/>
</dbReference>
<evidence type="ECO:0000313" key="4">
    <source>
        <dbReference type="Proteomes" id="UP000008291"/>
    </source>
</evidence>
<dbReference type="PROSITE" id="PS50887">
    <property type="entry name" value="GGDEF"/>
    <property type="match status" value="1"/>
</dbReference>
<evidence type="ECO:0000256" key="1">
    <source>
        <dbReference type="SAM" id="Phobius"/>
    </source>
</evidence>
<keyword evidence="4" id="KW-1185">Reference proteome</keyword>
<organism evidence="3 4">
    <name type="scientific">Thiobacillus denitrificans (strain ATCC 25259 / T1)</name>
    <dbReference type="NCBI Taxonomy" id="292415"/>
    <lineage>
        <taxon>Bacteria</taxon>
        <taxon>Pseudomonadati</taxon>
        <taxon>Pseudomonadota</taxon>
        <taxon>Betaproteobacteria</taxon>
        <taxon>Nitrosomonadales</taxon>
        <taxon>Thiobacillaceae</taxon>
        <taxon>Thiobacillus</taxon>
    </lineage>
</organism>
<dbReference type="InterPro" id="IPR052163">
    <property type="entry name" value="DGC-Regulatory_Protein"/>
</dbReference>
<dbReference type="STRING" id="292415.Tbd_0487"/>
<gene>
    <name evidence="3" type="ordered locus">Tbd_0487</name>
</gene>
<dbReference type="PANTHER" id="PTHR46663:SF3">
    <property type="entry name" value="SLL0267 PROTEIN"/>
    <property type="match status" value="1"/>
</dbReference>
<dbReference type="eggNOG" id="COG2199">
    <property type="taxonomic scope" value="Bacteria"/>
</dbReference>
<dbReference type="HOGENOM" id="CLU_762766_0_0_4"/>
<name>Q3SLH0_THIDA</name>
<dbReference type="OrthoDB" id="9813903at2"/>
<dbReference type="AlphaFoldDB" id="Q3SLH0"/>
<dbReference type="Gene3D" id="3.30.70.270">
    <property type="match status" value="1"/>
</dbReference>
<dbReference type="CDD" id="cd01949">
    <property type="entry name" value="GGDEF"/>
    <property type="match status" value="1"/>
</dbReference>
<dbReference type="SUPFAM" id="SSF55073">
    <property type="entry name" value="Nucleotide cyclase"/>
    <property type="match status" value="1"/>
</dbReference>
<keyword evidence="1" id="KW-0812">Transmembrane</keyword>
<dbReference type="Pfam" id="PF00990">
    <property type="entry name" value="GGDEF"/>
    <property type="match status" value="1"/>
</dbReference>
<dbReference type="FunFam" id="3.30.70.270:FF:000001">
    <property type="entry name" value="Diguanylate cyclase domain protein"/>
    <property type="match status" value="1"/>
</dbReference>
<feature type="transmembrane region" description="Helical" evidence="1">
    <location>
        <begin position="117"/>
        <end position="138"/>
    </location>
</feature>
<feature type="transmembrane region" description="Helical" evidence="1">
    <location>
        <begin position="45"/>
        <end position="62"/>
    </location>
</feature>
<dbReference type="InterPro" id="IPR000160">
    <property type="entry name" value="GGDEF_dom"/>
</dbReference>
<sequence length="363" mass="39595">MHPDRNAVDLELQQCHIRLFVPLPILFAWYLFWTVKGHPQASNGLAVAGAFLVFAFVHWLRVRTNPGPYPGRQFTAIAVDQTACMIGMILTGELGAIIAFVNLWISLGNGIRFGVKWMALSALFATTGLIAVGLLSDYWTQHPIWIFSLLLLNVAIPAYVASLIRGYHESRAQLARYAGEMEEIALTDTLTGLPNRAAFFSQLQKAVSHAQRTQSSIALLYFDLDGFKQVNDSLGHAHGDSLLKQTALRVGQCLRGEDVLARLGGDEFVVLLNAQDKEKRVEKVAARILQAVASIDQVDGHRVEVTASAGIVLVSGAHAAALGSEGMIHEADKNMYAAKKKGKNQTVLSSFPAELRLVAGLDR</sequence>
<protein>
    <submittedName>
        <fullName evidence="3">Putative diguanylate cyclase (GGDEF domain)</fullName>
    </submittedName>
</protein>
<evidence type="ECO:0000259" key="2">
    <source>
        <dbReference type="PROSITE" id="PS50887"/>
    </source>
</evidence>
<keyword evidence="1" id="KW-1133">Transmembrane helix</keyword>
<proteinExistence type="predicted"/>
<feature type="transmembrane region" description="Helical" evidence="1">
    <location>
        <begin position="82"/>
        <end position="105"/>
    </location>
</feature>
<dbReference type="PANTHER" id="PTHR46663">
    <property type="entry name" value="DIGUANYLATE CYCLASE DGCT-RELATED"/>
    <property type="match status" value="1"/>
</dbReference>